<dbReference type="SUPFAM" id="SSF57850">
    <property type="entry name" value="RING/U-box"/>
    <property type="match status" value="1"/>
</dbReference>
<dbReference type="Gene3D" id="3.30.40.10">
    <property type="entry name" value="Zinc/RING finger domain, C3HC4 (zinc finger)"/>
    <property type="match status" value="1"/>
</dbReference>
<dbReference type="eggNOG" id="ENOG502SBGS">
    <property type="taxonomic scope" value="Eukaryota"/>
</dbReference>
<dbReference type="GO" id="GO:0008270">
    <property type="term" value="F:zinc ion binding"/>
    <property type="evidence" value="ECO:0007669"/>
    <property type="project" value="UniProtKB-KW"/>
</dbReference>
<proteinExistence type="predicted"/>
<organism evidence="4 5">
    <name type="scientific">Capronia epimyces CBS 606.96</name>
    <dbReference type="NCBI Taxonomy" id="1182542"/>
    <lineage>
        <taxon>Eukaryota</taxon>
        <taxon>Fungi</taxon>
        <taxon>Dikarya</taxon>
        <taxon>Ascomycota</taxon>
        <taxon>Pezizomycotina</taxon>
        <taxon>Eurotiomycetes</taxon>
        <taxon>Chaetothyriomycetidae</taxon>
        <taxon>Chaetothyriales</taxon>
        <taxon>Herpotrichiellaceae</taxon>
        <taxon>Capronia</taxon>
    </lineage>
</organism>
<dbReference type="InterPro" id="IPR001841">
    <property type="entry name" value="Znf_RING"/>
</dbReference>
<evidence type="ECO:0000313" key="4">
    <source>
        <dbReference type="EMBL" id="EXJ79883.1"/>
    </source>
</evidence>
<dbReference type="InterPro" id="IPR013083">
    <property type="entry name" value="Znf_RING/FYVE/PHD"/>
</dbReference>
<dbReference type="RefSeq" id="XP_007736457.1">
    <property type="nucleotide sequence ID" value="XM_007738267.1"/>
</dbReference>
<dbReference type="HOGENOM" id="CLU_048758_0_0_1"/>
<evidence type="ECO:0000256" key="2">
    <source>
        <dbReference type="SAM" id="MobiDB-lite"/>
    </source>
</evidence>
<dbReference type="EMBL" id="AMGY01000007">
    <property type="protein sequence ID" value="EXJ79883.1"/>
    <property type="molecule type" value="Genomic_DNA"/>
</dbReference>
<dbReference type="PROSITE" id="PS50089">
    <property type="entry name" value="ZF_RING_2"/>
    <property type="match status" value="1"/>
</dbReference>
<accession>W9XI65</accession>
<dbReference type="AlphaFoldDB" id="W9XI65"/>
<evidence type="ECO:0000259" key="3">
    <source>
        <dbReference type="PROSITE" id="PS50089"/>
    </source>
</evidence>
<feature type="region of interest" description="Disordered" evidence="2">
    <location>
        <begin position="1"/>
        <end position="120"/>
    </location>
</feature>
<dbReference type="STRING" id="1182542.W9XI65"/>
<evidence type="ECO:0000256" key="1">
    <source>
        <dbReference type="PROSITE-ProRule" id="PRU00175"/>
    </source>
</evidence>
<name>W9XI65_9EURO</name>
<keyword evidence="1" id="KW-0863">Zinc-finger</keyword>
<keyword evidence="1" id="KW-0479">Metal-binding</keyword>
<sequence length="310" mass="35181">MSTAPNPPEEGQQDNVNPVNVRSGPPSWSFESITIPQPTLRHDPSHPVAHHSTLAPRNPTSGTAMVHVHGQAVTPRLSRRQAHADLSNSDDNARESGTIRRRRRPVANPFGTREEIESDGYQSPVADLFGRAWIRYREHQEAGRATGTPAEVERQTAGDVNILGTGPPRSDGVGLDRTMALNRQRNDMEDRSLFMALEASLRQRQRENPHAHPRVNPIDQQSTRPRPLESEEMTVNIACKICCEQKVDTLLEPCMHVAICHWCSEVVRERARESARRRRNEPDRRTDEEDKWKCPICRRDVTQSRRVYLA</sequence>
<comment type="caution">
    <text evidence="4">The sequence shown here is derived from an EMBL/GenBank/DDBJ whole genome shotgun (WGS) entry which is preliminary data.</text>
</comment>
<feature type="domain" description="RING-type" evidence="3">
    <location>
        <begin position="239"/>
        <end position="298"/>
    </location>
</feature>
<gene>
    <name evidence="4" type="ORF">A1O3_08168</name>
</gene>
<dbReference type="GeneID" id="19172257"/>
<dbReference type="Proteomes" id="UP000019478">
    <property type="component" value="Unassembled WGS sequence"/>
</dbReference>
<dbReference type="OrthoDB" id="1711136at2759"/>
<reference evidence="4 5" key="1">
    <citation type="submission" date="2013-03" db="EMBL/GenBank/DDBJ databases">
        <title>The Genome Sequence of Capronia epimyces CBS 606.96.</title>
        <authorList>
            <consortium name="The Broad Institute Genomics Platform"/>
            <person name="Cuomo C."/>
            <person name="de Hoog S."/>
            <person name="Gorbushina A."/>
            <person name="Walker B."/>
            <person name="Young S.K."/>
            <person name="Zeng Q."/>
            <person name="Gargeya S."/>
            <person name="Fitzgerald M."/>
            <person name="Haas B."/>
            <person name="Abouelleil A."/>
            <person name="Allen A.W."/>
            <person name="Alvarado L."/>
            <person name="Arachchi H.M."/>
            <person name="Berlin A.M."/>
            <person name="Chapman S.B."/>
            <person name="Gainer-Dewar J."/>
            <person name="Goldberg J."/>
            <person name="Griggs A."/>
            <person name="Gujja S."/>
            <person name="Hansen M."/>
            <person name="Howarth C."/>
            <person name="Imamovic A."/>
            <person name="Ireland A."/>
            <person name="Larimer J."/>
            <person name="McCowan C."/>
            <person name="Murphy C."/>
            <person name="Pearson M."/>
            <person name="Poon T.W."/>
            <person name="Priest M."/>
            <person name="Roberts A."/>
            <person name="Saif S."/>
            <person name="Shea T."/>
            <person name="Sisk P."/>
            <person name="Sykes S."/>
            <person name="Wortman J."/>
            <person name="Nusbaum C."/>
            <person name="Birren B."/>
        </authorList>
    </citation>
    <scope>NUCLEOTIDE SEQUENCE [LARGE SCALE GENOMIC DNA]</scope>
    <source>
        <strain evidence="4 5">CBS 606.96</strain>
    </source>
</reference>
<dbReference type="SMART" id="SM00184">
    <property type="entry name" value="RING"/>
    <property type="match status" value="1"/>
</dbReference>
<protein>
    <recommendedName>
        <fullName evidence="3">RING-type domain-containing protein</fullName>
    </recommendedName>
</protein>
<evidence type="ECO:0000313" key="5">
    <source>
        <dbReference type="Proteomes" id="UP000019478"/>
    </source>
</evidence>
<keyword evidence="1" id="KW-0862">Zinc</keyword>
<feature type="region of interest" description="Disordered" evidence="2">
    <location>
        <begin position="204"/>
        <end position="229"/>
    </location>
</feature>
<keyword evidence="5" id="KW-1185">Reference proteome</keyword>